<dbReference type="PATRIC" id="fig|1423783.4.peg.1967"/>
<feature type="transmembrane region" description="Helical" evidence="1">
    <location>
        <begin position="12"/>
        <end position="30"/>
    </location>
</feature>
<reference evidence="2 3" key="1">
    <citation type="journal article" date="2015" name="Genome Announc.">
        <title>Expanding the biotechnology potential of lactobacilli through comparative genomics of 213 strains and associated genera.</title>
        <authorList>
            <person name="Sun Z."/>
            <person name="Harris H.M."/>
            <person name="McCann A."/>
            <person name="Guo C."/>
            <person name="Argimon S."/>
            <person name="Zhang W."/>
            <person name="Yang X."/>
            <person name="Jeffery I.B."/>
            <person name="Cooney J.C."/>
            <person name="Kagawa T.F."/>
            <person name="Liu W."/>
            <person name="Song Y."/>
            <person name="Salvetti E."/>
            <person name="Wrobel A."/>
            <person name="Rasinkangas P."/>
            <person name="Parkhill J."/>
            <person name="Rea M.C."/>
            <person name="O'Sullivan O."/>
            <person name="Ritari J."/>
            <person name="Douillard F.P."/>
            <person name="Paul Ross R."/>
            <person name="Yang R."/>
            <person name="Briner A.E."/>
            <person name="Felis G.E."/>
            <person name="de Vos W.M."/>
            <person name="Barrangou R."/>
            <person name="Klaenhammer T.R."/>
            <person name="Caufield P.W."/>
            <person name="Cui Y."/>
            <person name="Zhang H."/>
            <person name="O'Toole P.W."/>
        </authorList>
    </citation>
    <scope>NUCLEOTIDE SEQUENCE [LARGE SCALE GENOMIC DNA]</scope>
    <source>
        <strain evidence="2 3">DSM 15945</strain>
    </source>
</reference>
<dbReference type="RefSeq" id="WP_054650142.1">
    <property type="nucleotide sequence ID" value="NZ_AZFJ01000057.1"/>
</dbReference>
<keyword evidence="1" id="KW-0472">Membrane</keyword>
<dbReference type="Proteomes" id="UP000051922">
    <property type="component" value="Unassembled WGS sequence"/>
</dbReference>
<dbReference type="Gene3D" id="3.30.70.270">
    <property type="match status" value="1"/>
</dbReference>
<comment type="caution">
    <text evidence="2">The sequence shown here is derived from an EMBL/GenBank/DDBJ whole genome shotgun (WGS) entry which is preliminary data.</text>
</comment>
<sequence length="284" mass="31732">MKNSDGRAATMSDVLLMVFLVLVFFVAAVTAVTHTVLLGAVYLIVTVVLILIGYFFGTIPGLAADLLFLLGQTLFIIYLAEMQRTFNVWVMLFWLVAPVLLLLSFNGMTQQLRILQTDNARMRADMVERGALDEQTNLRTMVSYIQDVGVFTETNRRFNLPVTTVVIQVRYFTDLQRMMSTERVDELIKVASAAINDATRDNDIVYMLDDTNPTWAVLLYSDSAGAGIAATRIKERFVEATAASVALQSVDLSLRAGIEQWDGQTMHDPHDLMNGAIKELEYDV</sequence>
<accession>A0A0R1TUE9</accession>
<keyword evidence="3" id="KW-1185">Reference proteome</keyword>
<protein>
    <submittedName>
        <fullName evidence="2">GGDEF domain protein</fullName>
    </submittedName>
</protein>
<evidence type="ECO:0000256" key="1">
    <source>
        <dbReference type="SAM" id="Phobius"/>
    </source>
</evidence>
<dbReference type="STRING" id="1423783.FC50_GL001924"/>
<feature type="transmembrane region" description="Helical" evidence="1">
    <location>
        <begin position="62"/>
        <end position="80"/>
    </location>
</feature>
<name>A0A0R1TUE9_9LACO</name>
<evidence type="ECO:0000313" key="2">
    <source>
        <dbReference type="EMBL" id="KRL84911.1"/>
    </source>
</evidence>
<gene>
    <name evidence="2" type="ORF">FC50_GL001924</name>
</gene>
<feature type="transmembrane region" description="Helical" evidence="1">
    <location>
        <begin position="36"/>
        <end position="55"/>
    </location>
</feature>
<dbReference type="AlphaFoldDB" id="A0A0R1TUE9"/>
<keyword evidence="1" id="KW-0812">Transmembrane</keyword>
<organism evidence="2 3">
    <name type="scientific">Lacticaseibacillus pantheris DSM 15945 = JCM 12539 = NBRC 106106</name>
    <dbReference type="NCBI Taxonomy" id="1423783"/>
    <lineage>
        <taxon>Bacteria</taxon>
        <taxon>Bacillati</taxon>
        <taxon>Bacillota</taxon>
        <taxon>Bacilli</taxon>
        <taxon>Lactobacillales</taxon>
        <taxon>Lactobacillaceae</taxon>
        <taxon>Lacticaseibacillus</taxon>
    </lineage>
</organism>
<keyword evidence="1" id="KW-1133">Transmembrane helix</keyword>
<evidence type="ECO:0000313" key="3">
    <source>
        <dbReference type="Proteomes" id="UP000051922"/>
    </source>
</evidence>
<proteinExistence type="predicted"/>
<feature type="transmembrane region" description="Helical" evidence="1">
    <location>
        <begin position="86"/>
        <end position="105"/>
    </location>
</feature>
<dbReference type="EMBL" id="AZFJ01000057">
    <property type="protein sequence ID" value="KRL84911.1"/>
    <property type="molecule type" value="Genomic_DNA"/>
</dbReference>
<dbReference type="InterPro" id="IPR043128">
    <property type="entry name" value="Rev_trsase/Diguanyl_cyclase"/>
</dbReference>